<evidence type="ECO:0000313" key="3">
    <source>
        <dbReference type="Proteomes" id="UP000077315"/>
    </source>
</evidence>
<organism evidence="2 3">
    <name type="scientific">Phycomyces blakesleeanus (strain ATCC 8743b / DSM 1359 / FGSC 10004 / NBRC 33097 / NRRL 1555)</name>
    <dbReference type="NCBI Taxonomy" id="763407"/>
    <lineage>
        <taxon>Eukaryota</taxon>
        <taxon>Fungi</taxon>
        <taxon>Fungi incertae sedis</taxon>
        <taxon>Mucoromycota</taxon>
        <taxon>Mucoromycotina</taxon>
        <taxon>Mucoromycetes</taxon>
        <taxon>Mucorales</taxon>
        <taxon>Phycomycetaceae</taxon>
        <taxon>Phycomyces</taxon>
    </lineage>
</organism>
<dbReference type="Gene3D" id="1.20.1280.50">
    <property type="match status" value="1"/>
</dbReference>
<evidence type="ECO:0000313" key="2">
    <source>
        <dbReference type="EMBL" id="OAD73281.1"/>
    </source>
</evidence>
<dbReference type="EMBL" id="KV440981">
    <property type="protein sequence ID" value="OAD73281.1"/>
    <property type="molecule type" value="Genomic_DNA"/>
</dbReference>
<dbReference type="GeneID" id="29004249"/>
<proteinExistence type="predicted"/>
<keyword evidence="3" id="KW-1185">Reference proteome</keyword>
<accession>A0A163AG77</accession>
<dbReference type="PROSITE" id="PS50181">
    <property type="entry name" value="FBOX"/>
    <property type="match status" value="1"/>
</dbReference>
<feature type="domain" description="F-box" evidence="1">
    <location>
        <begin position="1"/>
        <end position="45"/>
    </location>
</feature>
<dbReference type="PANTHER" id="PTHR31639">
    <property type="entry name" value="F-BOX PROTEIN-LIKE"/>
    <property type="match status" value="1"/>
</dbReference>
<gene>
    <name evidence="2" type="ORF">PHYBLDRAFT_78211</name>
</gene>
<dbReference type="InterPro" id="IPR001810">
    <property type="entry name" value="F-box_dom"/>
</dbReference>
<dbReference type="InterPro" id="IPR032675">
    <property type="entry name" value="LRR_dom_sf"/>
</dbReference>
<dbReference type="SUPFAM" id="SSF52047">
    <property type="entry name" value="RNI-like"/>
    <property type="match status" value="2"/>
</dbReference>
<dbReference type="SUPFAM" id="SSF81383">
    <property type="entry name" value="F-box domain"/>
    <property type="match status" value="1"/>
</dbReference>
<dbReference type="Proteomes" id="UP000077315">
    <property type="component" value="Unassembled WGS sequence"/>
</dbReference>
<sequence length="1249" mass="143595">MKVSKLPFEILEQIAYNLSSKESLSCALTCKGWRYPFQKALWKNIQVYTYQGVQKFIQSIKASQGVSTSYHLAVDSLHIRPLCYKPDISDIDFSVLFKYLQNVKSLDLGNISYDYIYTNIKRSDKIWKSLESLKIQYGAVSETGPVKNFVEFINTCSMLQELEILQQGPGFLIEFSVDDFDNMHQNLQNLSSIKAGIYLAFDLSAKLSAIPNTAPAFTVTSLDINSKQYKSQTRNWNNWNPLWLYYFGYKYPNLRSLKLEATDTWDNVRYLDQRQSIISLFQSNPKAFQHLEVFDFTTDRYFASSDLVLWELLCALRVPLKHLALDARQSGVFDMSYAMNVDKILQSFSETLESLSLTGFIYTDNEQNISLELSYHCPFLTNLCISGSMVILNLDNLLNKYESLKQLKFCGGQLVTTSNTTTEDSKQQQKQHGLQILTLGVCSIAAEIFNYLSFRCRGMKHMTLNILWVQGFMCGENGCILLDMAHTFLKTLHIGQVRYGASNREYFAEHDIGLTLLSQLNSASLSDKTNEREEKIDPKYPIVARHSIDWLYTYGTFGNIGEYGQKTIKLSKKEADTALEYYQNFQSNTISSTLKEGSSYDEDTPEIGWKYELYKGHAEFIFGNVESIPVVCTPSDGVWRYPFQKALWRNIRIYTYRRLQKIVDNIKASQNISTSYPLLVRSLRTYHISYKPDIPEMQFSDLFKCLSNLKYLDLGDKSHNDIYTDITRSYKIWKSLESLKVQYSANTEIPPEKSLLEFINECSMLQKLEIRKQRSGSRMESSVDDFDNLHQNLRNLSSLKAGIYLSPDFSATLDTIPNTAPAFANKNEFGSLNRNNWNSLWLYYFGYKYPNLRSLKLDATDIDSDLIDSGQRQKIISLFQFNPNAFQHLKTFSITTNKYFESSDLILWELLCAFRVPLKHLTLDATDDGRIDDTHTMNVNRILKFFSETLESLSVTGFSYGENSHDSTIEFFSYCPFLTNLCISGCDMLLNIDNLLDKCVSLKQLEFCGGEMFVNSEMVAEDSNQQPSQQHGLETLTLDDCFVSAEVFNYLFCSCRSLKHMTLNTMMIDGSICEKTGCLLLDMSHTFLKTLEISQVQYNLLNQVENDGTPCSLTLLSQLDDTSLSNGRKASEKTEKDSNYPIAAYHNIMWLYTFEVRLYTDKYGLNTTNLSKSEIDIALEYYKDFQSNKINLNLYIDISHDGEDLRIGWKYELNKGYGKWIFGKIESTPVICEQKDLEFQETSCIIPLF</sequence>
<dbReference type="VEuPathDB" id="FungiDB:PHYBLDRAFT_78211"/>
<dbReference type="Gene3D" id="3.80.10.10">
    <property type="entry name" value="Ribonuclease Inhibitor"/>
    <property type="match status" value="2"/>
</dbReference>
<reference evidence="3" key="1">
    <citation type="submission" date="2015-06" db="EMBL/GenBank/DDBJ databases">
        <title>Expansion of signal transduction pathways in fungi by whole-genome duplication.</title>
        <authorList>
            <consortium name="DOE Joint Genome Institute"/>
            <person name="Corrochano L.M."/>
            <person name="Kuo A."/>
            <person name="Marcet-Houben M."/>
            <person name="Polaino S."/>
            <person name="Salamov A."/>
            <person name="Villalobos J.M."/>
            <person name="Alvarez M.I."/>
            <person name="Avalos J."/>
            <person name="Benito E.P."/>
            <person name="Benoit I."/>
            <person name="Burger G."/>
            <person name="Camino L.P."/>
            <person name="Canovas D."/>
            <person name="Cerda-Olmedo E."/>
            <person name="Cheng J.-F."/>
            <person name="Dominguez A."/>
            <person name="Elias M."/>
            <person name="Eslava A.P."/>
            <person name="Glaser F."/>
            <person name="Grimwood J."/>
            <person name="Gutierrez G."/>
            <person name="Heitman J."/>
            <person name="Henrissat B."/>
            <person name="Iturriaga E.A."/>
            <person name="Lang B.F."/>
            <person name="Lavin J.L."/>
            <person name="Lee S."/>
            <person name="Li W."/>
            <person name="Lindquist E."/>
            <person name="Lopez-Garcia S."/>
            <person name="Luque E.M."/>
            <person name="Marcos A.T."/>
            <person name="Martin J."/>
            <person name="McCluskey K."/>
            <person name="Medina H.R."/>
            <person name="Miralles-Duran A."/>
            <person name="Miyazaki A."/>
            <person name="Munoz-Torres E."/>
            <person name="Oguiza J.A."/>
            <person name="Ohm R."/>
            <person name="Olmedo M."/>
            <person name="Orejas M."/>
            <person name="Ortiz-Castellanos L."/>
            <person name="Pisabarro A.G."/>
            <person name="Rodriguez-Romero J."/>
            <person name="Ruiz-Herrera J."/>
            <person name="Ruiz-Vazquez R."/>
            <person name="Sanz C."/>
            <person name="Schackwitz W."/>
            <person name="Schmutz J."/>
            <person name="Shahriari M."/>
            <person name="Shelest E."/>
            <person name="Silva-Franco F."/>
            <person name="Soanes D."/>
            <person name="Syed K."/>
            <person name="Tagua V.G."/>
            <person name="Talbot N.J."/>
            <person name="Thon M."/>
            <person name="De vries R.P."/>
            <person name="Wiebenga A."/>
            <person name="Yadav J.S."/>
            <person name="Braun E.L."/>
            <person name="Baker S."/>
            <person name="Garre V."/>
            <person name="Horwitz B."/>
            <person name="Torres-Martinez S."/>
            <person name="Idnurm A."/>
            <person name="Herrera-Estrella A."/>
            <person name="Gabaldon T."/>
            <person name="Grigoriev I.V."/>
        </authorList>
    </citation>
    <scope>NUCLEOTIDE SEQUENCE [LARGE SCALE GENOMIC DNA]</scope>
    <source>
        <strain evidence="3">NRRL 1555(-)</strain>
    </source>
</reference>
<name>A0A163AG77_PHYB8</name>
<dbReference type="AlphaFoldDB" id="A0A163AG77"/>
<dbReference type="InterPro" id="IPR036047">
    <property type="entry name" value="F-box-like_dom_sf"/>
</dbReference>
<evidence type="ECO:0000259" key="1">
    <source>
        <dbReference type="PROSITE" id="PS50181"/>
    </source>
</evidence>
<protein>
    <recommendedName>
        <fullName evidence="1">F-box domain-containing protein</fullName>
    </recommendedName>
</protein>
<dbReference type="InParanoid" id="A0A163AG77"/>
<dbReference type="SMART" id="SM00256">
    <property type="entry name" value="FBOX"/>
    <property type="match status" value="1"/>
</dbReference>
<dbReference type="OrthoDB" id="2253782at2759"/>
<dbReference type="PANTHER" id="PTHR31639:SF256">
    <property type="entry name" value="OS07G0242900 PROTEIN"/>
    <property type="match status" value="1"/>
</dbReference>
<dbReference type="Pfam" id="PF12937">
    <property type="entry name" value="F-box-like"/>
    <property type="match status" value="1"/>
</dbReference>
<dbReference type="RefSeq" id="XP_018291321.1">
    <property type="nucleotide sequence ID" value="XM_018443344.1"/>
</dbReference>